<dbReference type="RefSeq" id="WP_085516379.1">
    <property type="nucleotide sequence ID" value="NZ_FXAW01000002.1"/>
</dbReference>
<sequence length="72" mass="7903">MKKGLLSGIILIAIGAFTIYWAMDHSPNASIGEKVNDLLKEDAYRMSEAWYYTSLVAGSIIALLGVRNLLKS</sequence>
<evidence type="ECO:0000256" key="1">
    <source>
        <dbReference type="SAM" id="Phobius"/>
    </source>
</evidence>
<keyword evidence="1" id="KW-0812">Transmembrane</keyword>
<keyword evidence="1" id="KW-0472">Membrane</keyword>
<organism evidence="2 3">
    <name type="scientific">Marivirga sericea</name>
    <dbReference type="NCBI Taxonomy" id="1028"/>
    <lineage>
        <taxon>Bacteria</taxon>
        <taxon>Pseudomonadati</taxon>
        <taxon>Bacteroidota</taxon>
        <taxon>Cytophagia</taxon>
        <taxon>Cytophagales</taxon>
        <taxon>Marivirgaceae</taxon>
        <taxon>Marivirga</taxon>
    </lineage>
</organism>
<evidence type="ECO:0000313" key="3">
    <source>
        <dbReference type="Proteomes" id="UP000193804"/>
    </source>
</evidence>
<dbReference type="Proteomes" id="UP000193804">
    <property type="component" value="Unassembled WGS sequence"/>
</dbReference>
<gene>
    <name evidence="2" type="ORF">SAMN05661096_01447</name>
</gene>
<evidence type="ECO:0000313" key="2">
    <source>
        <dbReference type="EMBL" id="SMG24159.1"/>
    </source>
</evidence>
<name>A0A1X7J9N2_9BACT</name>
<keyword evidence="3" id="KW-1185">Reference proteome</keyword>
<dbReference type="EMBL" id="FXAW01000002">
    <property type="protein sequence ID" value="SMG24159.1"/>
    <property type="molecule type" value="Genomic_DNA"/>
</dbReference>
<dbReference type="AlphaFoldDB" id="A0A1X7J9N2"/>
<dbReference type="OrthoDB" id="982894at2"/>
<feature type="transmembrane region" description="Helical" evidence="1">
    <location>
        <begin position="5"/>
        <end position="23"/>
    </location>
</feature>
<accession>A0A1X7J9N2</accession>
<proteinExistence type="predicted"/>
<keyword evidence="1" id="KW-1133">Transmembrane helix</keyword>
<reference evidence="3" key="1">
    <citation type="submission" date="2017-04" db="EMBL/GenBank/DDBJ databases">
        <authorList>
            <person name="Varghese N."/>
            <person name="Submissions S."/>
        </authorList>
    </citation>
    <scope>NUCLEOTIDE SEQUENCE [LARGE SCALE GENOMIC DNA]</scope>
    <source>
        <strain evidence="3">DSM 4125</strain>
    </source>
</reference>
<feature type="transmembrane region" description="Helical" evidence="1">
    <location>
        <begin position="49"/>
        <end position="70"/>
    </location>
</feature>
<protein>
    <submittedName>
        <fullName evidence="2">Uncharacterized protein</fullName>
    </submittedName>
</protein>